<proteinExistence type="predicted"/>
<organism evidence="1 2">
    <name type="scientific">Domibacillus iocasae</name>
    <dbReference type="NCBI Taxonomy" id="1714016"/>
    <lineage>
        <taxon>Bacteria</taxon>
        <taxon>Bacillati</taxon>
        <taxon>Bacillota</taxon>
        <taxon>Bacilli</taxon>
        <taxon>Bacillales</taxon>
        <taxon>Bacillaceae</taxon>
        <taxon>Domibacillus</taxon>
    </lineage>
</organism>
<dbReference type="STRING" id="1714016.BA724_00430"/>
<reference evidence="1 2" key="1">
    <citation type="submission" date="2016-06" db="EMBL/GenBank/DDBJ databases">
        <title>Domibacillus iocasae genome sequencing.</title>
        <authorList>
            <person name="Verma A."/>
            <person name="Pal Y."/>
            <person name="Ojha A.K."/>
            <person name="Krishnamurthi S."/>
        </authorList>
    </citation>
    <scope>NUCLEOTIDE SEQUENCE [LARGE SCALE GENOMIC DNA]</scope>
    <source>
        <strain evidence="1 2">DSM 29979</strain>
    </source>
</reference>
<evidence type="ECO:0000313" key="1">
    <source>
        <dbReference type="EMBL" id="OES46558.1"/>
    </source>
</evidence>
<dbReference type="Pfam" id="PF01263">
    <property type="entry name" value="Aldose_epim"/>
    <property type="match status" value="1"/>
</dbReference>
<dbReference type="InterPro" id="IPR011013">
    <property type="entry name" value="Gal_mutarotase_sf_dom"/>
</dbReference>
<dbReference type="InterPro" id="IPR008183">
    <property type="entry name" value="Aldose_1/G6P_1-epimerase"/>
</dbReference>
<sequence>MIEHVLFDGIEAIQASNDHLQLLLIPSFGSNVISLVDLKTGQELLVKPASFAALKESPILHGIPVLFPPNRIEGGTFTFNNVTHEFPINEIGKHHIHGFVYDQPWDVTAQKEENGLITIETAIGLYEPEIYKDASIHLTYELDGAVLRQRAIVKNNGSEPFPWGIGYHTAFQFDETVSTFSLTKKSQWTLSEEAIPTGEQVPGEPLRHKNLQGVPLDDAFAAVEQENEAIIHNKEAGRTVTYRTDSSFKHWVVYNGNGREGFLCPEPYTCITNAFNMNIPPDVTGLRVLQPGEEDIVTTQIEIKHPQ</sequence>
<dbReference type="GO" id="GO:0016853">
    <property type="term" value="F:isomerase activity"/>
    <property type="evidence" value="ECO:0007669"/>
    <property type="project" value="InterPro"/>
</dbReference>
<dbReference type="AlphaFoldDB" id="A0A1E7DV49"/>
<protein>
    <recommendedName>
        <fullName evidence="3">Aldose epimerase</fullName>
    </recommendedName>
</protein>
<name>A0A1E7DV49_9BACI</name>
<dbReference type="GO" id="GO:0005975">
    <property type="term" value="P:carbohydrate metabolic process"/>
    <property type="evidence" value="ECO:0007669"/>
    <property type="project" value="InterPro"/>
</dbReference>
<accession>A0A1E7DV49</accession>
<evidence type="ECO:0000313" key="2">
    <source>
        <dbReference type="Proteomes" id="UP000095658"/>
    </source>
</evidence>
<dbReference type="CDD" id="cd01081">
    <property type="entry name" value="Aldose_epim"/>
    <property type="match status" value="1"/>
</dbReference>
<keyword evidence="2" id="KW-1185">Reference proteome</keyword>
<dbReference type="EMBL" id="MAMP01000001">
    <property type="protein sequence ID" value="OES46558.1"/>
    <property type="molecule type" value="Genomic_DNA"/>
</dbReference>
<comment type="caution">
    <text evidence="1">The sequence shown here is derived from an EMBL/GenBank/DDBJ whole genome shotgun (WGS) entry which is preliminary data.</text>
</comment>
<dbReference type="Proteomes" id="UP000095658">
    <property type="component" value="Unassembled WGS sequence"/>
</dbReference>
<dbReference type="GO" id="GO:0030246">
    <property type="term" value="F:carbohydrate binding"/>
    <property type="evidence" value="ECO:0007669"/>
    <property type="project" value="InterPro"/>
</dbReference>
<dbReference type="InterPro" id="IPR014718">
    <property type="entry name" value="GH-type_carb-bd"/>
</dbReference>
<evidence type="ECO:0008006" key="3">
    <source>
        <dbReference type="Google" id="ProtNLM"/>
    </source>
</evidence>
<dbReference type="SUPFAM" id="SSF74650">
    <property type="entry name" value="Galactose mutarotase-like"/>
    <property type="match status" value="1"/>
</dbReference>
<dbReference type="Gene3D" id="2.70.98.10">
    <property type="match status" value="1"/>
</dbReference>
<gene>
    <name evidence="1" type="ORF">BA724_00430</name>
</gene>
<dbReference type="OrthoDB" id="9795355at2"/>
<dbReference type="RefSeq" id="WP_069936723.1">
    <property type="nucleotide sequence ID" value="NZ_MAMP01000001.1"/>
</dbReference>